<dbReference type="GO" id="GO:0009103">
    <property type="term" value="P:lipopolysaccharide biosynthetic process"/>
    <property type="evidence" value="ECO:0007669"/>
    <property type="project" value="TreeGrafter"/>
</dbReference>
<proteinExistence type="predicted"/>
<accession>A0A498D1I8</accession>
<dbReference type="AlphaFoldDB" id="A0A498D1I8"/>
<evidence type="ECO:0000313" key="3">
    <source>
        <dbReference type="EMBL" id="RLL35847.1"/>
    </source>
</evidence>
<evidence type="ECO:0000313" key="4">
    <source>
        <dbReference type="Proteomes" id="UP000267166"/>
    </source>
</evidence>
<dbReference type="SUPFAM" id="SSF53756">
    <property type="entry name" value="UDP-Glycosyltransferase/glycogen phosphorylase"/>
    <property type="match status" value="1"/>
</dbReference>
<dbReference type="Pfam" id="PF00534">
    <property type="entry name" value="Glycos_transf_1"/>
    <property type="match status" value="1"/>
</dbReference>
<dbReference type="PANTHER" id="PTHR46401:SF2">
    <property type="entry name" value="GLYCOSYLTRANSFERASE WBBK-RELATED"/>
    <property type="match status" value="1"/>
</dbReference>
<evidence type="ECO:0000259" key="2">
    <source>
        <dbReference type="Pfam" id="PF00534"/>
    </source>
</evidence>
<dbReference type="RefSeq" id="WP_121594332.1">
    <property type="nucleotide sequence ID" value="NZ_RCHD01000013.1"/>
</dbReference>
<gene>
    <name evidence="3" type="ORF">D9K80_07230</name>
</gene>
<evidence type="ECO:0000256" key="1">
    <source>
        <dbReference type="ARBA" id="ARBA00022679"/>
    </source>
</evidence>
<sequence>MKKVLVIQKRMTHYREAFFESLKLQLEKKDIQLILAYGEPSSEEKTKGDQGNVEWAFKLNTKYFLNGKICWQPFDHLIKNVDAIVFAHENKLIFNLIPQWFYTNRKIILWGHGENLQKKNKDIRDYFKKITARKADWWLGYTEMSRPLISSSGFPNNRITILNNSIDTNKLKNNIDNLNKEEIEEFKEKYNIYSNSKVGVYIGSLYDDKRIEFLLESILMIKEKNPNFVFFIAGKGEKESIVKDYTNKYPWINYLGLVKNKDKALLLSISKIMINPGLVGLGILDSFVSKTPMFTTDCGLHSPEISYLENNINGVMTNNDINIYIEKIDYYLNNEESIFKLMKGCENSSKLYTVENMAKNFAEGIDSVLKLPIYRFK</sequence>
<dbReference type="PANTHER" id="PTHR46401">
    <property type="entry name" value="GLYCOSYLTRANSFERASE WBBK-RELATED"/>
    <property type="match status" value="1"/>
</dbReference>
<organism evidence="3 4">
    <name type="scientific">Acinetobacter cumulans</name>
    <dbReference type="NCBI Taxonomy" id="2136182"/>
    <lineage>
        <taxon>Bacteria</taxon>
        <taxon>Pseudomonadati</taxon>
        <taxon>Pseudomonadota</taxon>
        <taxon>Gammaproteobacteria</taxon>
        <taxon>Moraxellales</taxon>
        <taxon>Moraxellaceae</taxon>
        <taxon>Acinetobacter</taxon>
    </lineage>
</organism>
<name>A0A498D1I8_9GAMM</name>
<protein>
    <submittedName>
        <fullName evidence="3">Glycosyltransferase family 1 protein</fullName>
    </submittedName>
</protein>
<dbReference type="EMBL" id="RCHD01000013">
    <property type="protein sequence ID" value="RLL35847.1"/>
    <property type="molecule type" value="Genomic_DNA"/>
</dbReference>
<dbReference type="Proteomes" id="UP000267166">
    <property type="component" value="Unassembled WGS sequence"/>
</dbReference>
<dbReference type="Gene3D" id="3.40.50.2000">
    <property type="entry name" value="Glycogen Phosphorylase B"/>
    <property type="match status" value="2"/>
</dbReference>
<keyword evidence="1 3" id="KW-0808">Transferase</keyword>
<dbReference type="InterPro" id="IPR001296">
    <property type="entry name" value="Glyco_trans_1"/>
</dbReference>
<feature type="domain" description="Glycosyl transferase family 1" evidence="2">
    <location>
        <begin position="183"/>
        <end position="337"/>
    </location>
</feature>
<comment type="caution">
    <text evidence="3">The sequence shown here is derived from an EMBL/GenBank/DDBJ whole genome shotgun (WGS) entry which is preliminary data.</text>
</comment>
<dbReference type="GO" id="GO:0016757">
    <property type="term" value="F:glycosyltransferase activity"/>
    <property type="evidence" value="ECO:0007669"/>
    <property type="project" value="InterPro"/>
</dbReference>
<reference evidence="3 4" key="1">
    <citation type="submission" date="2018-09" db="EMBL/GenBank/DDBJ databases">
        <title>The draft genome of Acinetobacter sp. strains.</title>
        <authorList>
            <person name="Qin J."/>
            <person name="Feng Y."/>
            <person name="Zong Z."/>
        </authorList>
    </citation>
    <scope>NUCLEOTIDE SEQUENCE [LARGE SCALE GENOMIC DNA]</scope>
    <source>
        <strain evidence="3 4">WCHAc060003</strain>
    </source>
</reference>
<dbReference type="CDD" id="cd03801">
    <property type="entry name" value="GT4_PimA-like"/>
    <property type="match status" value="1"/>
</dbReference>